<keyword evidence="3" id="KW-1185">Reference proteome</keyword>
<feature type="compositionally biased region" description="Polar residues" evidence="1">
    <location>
        <begin position="1"/>
        <end position="10"/>
    </location>
</feature>
<organism evidence="2 3">
    <name type="scientific">Plantibacter flavus</name>
    <dbReference type="NCBI Taxonomy" id="150123"/>
    <lineage>
        <taxon>Bacteria</taxon>
        <taxon>Bacillati</taxon>
        <taxon>Actinomycetota</taxon>
        <taxon>Actinomycetes</taxon>
        <taxon>Micrococcales</taxon>
        <taxon>Microbacteriaceae</taxon>
        <taxon>Plantibacter</taxon>
    </lineage>
</organism>
<dbReference type="EMBL" id="RKHL01000001">
    <property type="protein sequence ID" value="ROR81836.1"/>
    <property type="molecule type" value="Genomic_DNA"/>
</dbReference>
<comment type="caution">
    <text evidence="2">The sequence shown here is derived from an EMBL/GenBank/DDBJ whole genome shotgun (WGS) entry which is preliminary data.</text>
</comment>
<dbReference type="Proteomes" id="UP000266915">
    <property type="component" value="Unassembled WGS sequence"/>
</dbReference>
<accession>A0A3N2C2U5</accession>
<evidence type="ECO:0000313" key="3">
    <source>
        <dbReference type="Proteomes" id="UP000266915"/>
    </source>
</evidence>
<dbReference type="RefSeq" id="WP_085510871.1">
    <property type="nucleotide sequence ID" value="NZ_FXAP01000001.1"/>
</dbReference>
<proteinExistence type="predicted"/>
<evidence type="ECO:0008006" key="4">
    <source>
        <dbReference type="Google" id="ProtNLM"/>
    </source>
</evidence>
<dbReference type="AlphaFoldDB" id="A0A3N2C2U5"/>
<reference evidence="2 3" key="1">
    <citation type="submission" date="2018-11" db="EMBL/GenBank/DDBJ databases">
        <title>Sequencing the genomes of 1000 actinobacteria strains.</title>
        <authorList>
            <person name="Klenk H.-P."/>
        </authorList>
    </citation>
    <scope>NUCLEOTIDE SEQUENCE [LARGE SCALE GENOMIC DNA]</scope>
    <source>
        <strain evidence="2 3">DSM 14012</strain>
    </source>
</reference>
<gene>
    <name evidence="2" type="ORF">EDD42_1916</name>
</gene>
<feature type="region of interest" description="Disordered" evidence="1">
    <location>
        <begin position="1"/>
        <end position="27"/>
    </location>
</feature>
<sequence length="225" mass="24252">MSTALQTSSPIEPGCATDPSASTSRLPAYLQPPELSVAELAAARLDGELFAFEDGYCSVDEPDTVRLRAAVLEQLPGLADAVIAETSAAWLHGAALIAPRVHTGFVSMERRSARSPRLRLRQVSLRADDSERCGALRVTTPTRTVADLARRTGADAEEAMTTIRNYFLLGLTSPEEVVAWVRSVPRVLGGTRIVRVVSSATEVMLPGLEPTRSELASWSLPLSRR</sequence>
<evidence type="ECO:0000313" key="2">
    <source>
        <dbReference type="EMBL" id="ROR81836.1"/>
    </source>
</evidence>
<name>A0A3N2C2U5_9MICO</name>
<protein>
    <recommendedName>
        <fullName evidence="4">AbiEi antitoxin C-terminal domain-containing protein</fullName>
    </recommendedName>
</protein>
<evidence type="ECO:0000256" key="1">
    <source>
        <dbReference type="SAM" id="MobiDB-lite"/>
    </source>
</evidence>